<name>A0A3R7ETT1_9ACTN</name>
<dbReference type="EMBL" id="JNAD02000005">
    <property type="protein sequence ID" value="RKM96084.1"/>
    <property type="molecule type" value="Genomic_DNA"/>
</dbReference>
<dbReference type="AlphaFoldDB" id="A0A3R7ETT1"/>
<protein>
    <submittedName>
        <fullName evidence="2">Uncharacterized protein</fullName>
    </submittedName>
</protein>
<gene>
    <name evidence="2" type="ORF">SFRA_014030</name>
</gene>
<proteinExistence type="predicted"/>
<organism evidence="2 3">
    <name type="scientific">Streptomyces xinghaiensis</name>
    <dbReference type="NCBI Taxonomy" id="1038928"/>
    <lineage>
        <taxon>Bacteria</taxon>
        <taxon>Bacillati</taxon>
        <taxon>Actinomycetota</taxon>
        <taxon>Actinomycetes</taxon>
        <taxon>Kitasatosporales</taxon>
        <taxon>Streptomycetaceae</taxon>
        <taxon>Streptomyces</taxon>
    </lineage>
</organism>
<accession>A0A3R7ETT1</accession>
<evidence type="ECO:0000313" key="2">
    <source>
        <dbReference type="EMBL" id="RKM96084.1"/>
    </source>
</evidence>
<feature type="region of interest" description="Disordered" evidence="1">
    <location>
        <begin position="1"/>
        <end position="47"/>
    </location>
</feature>
<dbReference type="Proteomes" id="UP000028058">
    <property type="component" value="Unassembled WGS sequence"/>
</dbReference>
<evidence type="ECO:0000256" key="1">
    <source>
        <dbReference type="SAM" id="MobiDB-lite"/>
    </source>
</evidence>
<comment type="caution">
    <text evidence="2">The sequence shown here is derived from an EMBL/GenBank/DDBJ whole genome shotgun (WGS) entry which is preliminary data.</text>
</comment>
<evidence type="ECO:0000313" key="3">
    <source>
        <dbReference type="Proteomes" id="UP000028058"/>
    </source>
</evidence>
<keyword evidence="3" id="KW-1185">Reference proteome</keyword>
<reference evidence="2 3" key="1">
    <citation type="journal article" date="2014" name="Genome Announc.">
        <title>Draft Genome Sequence of Streptomyces fradiae ATCC 19609, a Strain Highly Sensitive to Antibiotics.</title>
        <authorList>
            <person name="Bekker O.B."/>
            <person name="Klimina K.M."/>
            <person name="Vatlin A.A."/>
            <person name="Zakharevich N.V."/>
            <person name="Kasianov A.S."/>
            <person name="Danilenko V.N."/>
        </authorList>
    </citation>
    <scope>NUCLEOTIDE SEQUENCE [LARGE SCALE GENOMIC DNA]</scope>
    <source>
        <strain evidence="2 3">ATCC 19609</strain>
    </source>
</reference>
<sequence length="83" mass="8124">MVGAARALIRPGGGRARTVPRDAGRGAPAPAPAPAAADRRGSTPLRRAVPCVPSDEPGPSAALFAVPAATCDNGGTEDPAGEK</sequence>